<dbReference type="AlphaFoldDB" id="A0A6M3KHK8"/>
<gene>
    <name evidence="1" type="ORF">MM415A00584_0008</name>
</gene>
<reference evidence="1" key="1">
    <citation type="submission" date="2020-03" db="EMBL/GenBank/DDBJ databases">
        <title>The deep terrestrial virosphere.</title>
        <authorList>
            <person name="Holmfeldt K."/>
            <person name="Nilsson E."/>
            <person name="Simone D."/>
            <person name="Lopez-Fernandez M."/>
            <person name="Wu X."/>
            <person name="de Brujin I."/>
            <person name="Lundin D."/>
            <person name="Andersson A."/>
            <person name="Bertilsson S."/>
            <person name="Dopson M."/>
        </authorList>
    </citation>
    <scope>NUCLEOTIDE SEQUENCE</scope>
    <source>
        <strain evidence="1">MM415A00584</strain>
    </source>
</reference>
<proteinExistence type="predicted"/>
<organism evidence="1">
    <name type="scientific">viral metagenome</name>
    <dbReference type="NCBI Taxonomy" id="1070528"/>
    <lineage>
        <taxon>unclassified sequences</taxon>
        <taxon>metagenomes</taxon>
        <taxon>organismal metagenomes</taxon>
    </lineage>
</organism>
<dbReference type="EMBL" id="MT142448">
    <property type="protein sequence ID" value="QJA81121.1"/>
    <property type="molecule type" value="Genomic_DNA"/>
</dbReference>
<accession>A0A6M3KHK8</accession>
<name>A0A6M3KHK8_9ZZZZ</name>
<evidence type="ECO:0000313" key="1">
    <source>
        <dbReference type="EMBL" id="QJA81121.1"/>
    </source>
</evidence>
<protein>
    <submittedName>
        <fullName evidence="1">Uncharacterized protein</fullName>
    </submittedName>
</protein>
<sequence>MKKITLLILFTLICSTSFSAPPTRLHTYTTGTTISSSDVTDNEDAIFNYLGAGVDSIKDGTITNSDIIASAGIPVSKLDLSTIATNVSFTGNNTFSGANTLSGNFTLSDSYKLDLSNVNCSSTTEGLLLPQATSCASATAEGQLCWDTDNDALYVGNSTSASIIKPSYKVGSLERDTATVTGTQEETGVGFQPSAIIFFAVEDTSDEISFGFEDGTSYSVYLADDGAWRPSALTSIKDEEATTGDRYEGTVTAFGADGFTISWVKTGTPTGTLTVYYMAFK</sequence>